<accession>A0A9N9IGB2</accession>
<dbReference type="Proteomes" id="UP000789759">
    <property type="component" value="Unassembled WGS sequence"/>
</dbReference>
<keyword evidence="1" id="KW-1133">Transmembrane helix</keyword>
<keyword evidence="1" id="KW-0812">Transmembrane</keyword>
<dbReference type="EMBL" id="CAJVQA010015226">
    <property type="protein sequence ID" value="CAG8735962.1"/>
    <property type="molecule type" value="Genomic_DNA"/>
</dbReference>
<proteinExistence type="predicted"/>
<dbReference type="AlphaFoldDB" id="A0A9N9IGB2"/>
<comment type="caution">
    <text evidence="2">The sequence shown here is derived from an EMBL/GenBank/DDBJ whole genome shotgun (WGS) entry which is preliminary data.</text>
</comment>
<name>A0A9N9IGB2_9GLOM</name>
<organism evidence="2 3">
    <name type="scientific">Cetraspora pellucida</name>
    <dbReference type="NCBI Taxonomy" id="1433469"/>
    <lineage>
        <taxon>Eukaryota</taxon>
        <taxon>Fungi</taxon>
        <taxon>Fungi incertae sedis</taxon>
        <taxon>Mucoromycota</taxon>
        <taxon>Glomeromycotina</taxon>
        <taxon>Glomeromycetes</taxon>
        <taxon>Diversisporales</taxon>
        <taxon>Gigasporaceae</taxon>
        <taxon>Cetraspora</taxon>
    </lineage>
</organism>
<evidence type="ECO:0000256" key="1">
    <source>
        <dbReference type="SAM" id="Phobius"/>
    </source>
</evidence>
<reference evidence="2" key="1">
    <citation type="submission" date="2021-06" db="EMBL/GenBank/DDBJ databases">
        <authorList>
            <person name="Kallberg Y."/>
            <person name="Tangrot J."/>
            <person name="Rosling A."/>
        </authorList>
    </citation>
    <scope>NUCLEOTIDE SEQUENCE</scope>
    <source>
        <strain evidence="2">FL966</strain>
    </source>
</reference>
<keyword evidence="3" id="KW-1185">Reference proteome</keyword>
<gene>
    <name evidence="2" type="ORF">CPELLU_LOCUS13798</name>
</gene>
<feature type="transmembrane region" description="Helical" evidence="1">
    <location>
        <begin position="52"/>
        <end position="84"/>
    </location>
</feature>
<sequence>MIGIRCPLARSWIGGCLGDIIVLGGVTIISHGGGGVITHGSSAIISLGSGGIVGLGGSIIISLGGSGIVGLGGGTIISTHFLYLNTKKIMARSKEYRGYIHIPSFRVSCDAKGYISSDPKDPDYSDQHNPTQNPEKVVNTKRNPYRYTKEYAPYIYLDYSSADIYTNDSIFNGIRWSKIKDNTCLSIFDARAIYMTVCCNRQVSVTVHRTVFPQTSFYINGKKVSEQAQTELGKFILSRGKPAKDFKIAEDGNWIIKNIKTLFKNFQKDLGLLLSADGHGNLAPYGQNLTWNRKI</sequence>
<feature type="transmembrane region" description="Helical" evidence="1">
    <location>
        <begin position="12"/>
        <end position="32"/>
    </location>
</feature>
<protein>
    <submittedName>
        <fullName evidence="2">767_t:CDS:1</fullName>
    </submittedName>
</protein>
<keyword evidence="1" id="KW-0472">Membrane</keyword>
<dbReference type="OrthoDB" id="2311776at2759"/>
<evidence type="ECO:0000313" key="2">
    <source>
        <dbReference type="EMBL" id="CAG8735962.1"/>
    </source>
</evidence>
<evidence type="ECO:0000313" key="3">
    <source>
        <dbReference type="Proteomes" id="UP000789759"/>
    </source>
</evidence>